<keyword evidence="6" id="KW-1185">Reference proteome</keyword>
<dbReference type="Gene3D" id="3.40.630.30">
    <property type="match status" value="1"/>
</dbReference>
<sequence>MALGYVRPARPSDAGEIARIQLATWRVAYRRILPRHVLDNLDEAWLGRRWTAAIEAPPSPAHRVLVAVEQAEQSYLVGFAASGPADEEARAPEEPAEALGPGVVAVTDLLVEPRWGRRGHGSRLLAASVDLWRSDGFSTAVAWAFDGDEATRKFLTSTGWEPDGAARALDVADMLVPQLRLHVAIPTEPDASESTDSAQADSAQAGAGPADSPPADNGGQQPGTA</sequence>
<comment type="caution">
    <text evidence="5">The sequence shown here is derived from an EMBL/GenBank/DDBJ whole genome shotgun (WGS) entry which is preliminary data.</text>
</comment>
<dbReference type="Pfam" id="PF00583">
    <property type="entry name" value="Acetyltransf_1"/>
    <property type="match status" value="1"/>
</dbReference>
<feature type="compositionally biased region" description="Low complexity" evidence="3">
    <location>
        <begin position="192"/>
        <end position="216"/>
    </location>
</feature>
<accession>A0ABS3VZR6</accession>
<evidence type="ECO:0000313" key="5">
    <source>
        <dbReference type="EMBL" id="MBO4209923.1"/>
    </source>
</evidence>
<dbReference type="PROSITE" id="PS51186">
    <property type="entry name" value="GNAT"/>
    <property type="match status" value="1"/>
</dbReference>
<proteinExistence type="predicted"/>
<evidence type="ECO:0000313" key="6">
    <source>
        <dbReference type="Proteomes" id="UP000823521"/>
    </source>
</evidence>
<organism evidence="5 6">
    <name type="scientific">Micromonospora echinofusca</name>
    <dbReference type="NCBI Taxonomy" id="47858"/>
    <lineage>
        <taxon>Bacteria</taxon>
        <taxon>Bacillati</taxon>
        <taxon>Actinomycetota</taxon>
        <taxon>Actinomycetes</taxon>
        <taxon>Micromonosporales</taxon>
        <taxon>Micromonosporaceae</taxon>
        <taxon>Micromonospora</taxon>
    </lineage>
</organism>
<dbReference type="InterPro" id="IPR000182">
    <property type="entry name" value="GNAT_dom"/>
</dbReference>
<dbReference type="PANTHER" id="PTHR43877">
    <property type="entry name" value="AMINOALKYLPHOSPHONATE N-ACETYLTRANSFERASE-RELATED-RELATED"/>
    <property type="match status" value="1"/>
</dbReference>
<protein>
    <submittedName>
        <fullName evidence="5">GNAT family N-acetyltransferase</fullName>
    </submittedName>
</protein>
<name>A0ABS3VZR6_MICEH</name>
<dbReference type="EMBL" id="WVUH01000373">
    <property type="protein sequence ID" value="MBO4209923.1"/>
    <property type="molecule type" value="Genomic_DNA"/>
</dbReference>
<dbReference type="SUPFAM" id="SSF55729">
    <property type="entry name" value="Acyl-CoA N-acyltransferases (Nat)"/>
    <property type="match status" value="1"/>
</dbReference>
<gene>
    <name evidence="5" type="ORF">GSF22_28610</name>
</gene>
<feature type="domain" description="N-acetyltransferase" evidence="4">
    <location>
        <begin position="4"/>
        <end position="182"/>
    </location>
</feature>
<reference evidence="5 6" key="1">
    <citation type="submission" date="2019-12" db="EMBL/GenBank/DDBJ databases">
        <title>Whole genome sequencing of endophytic Actinobacterium Micromonospora sp. MPMI6T.</title>
        <authorList>
            <person name="Evv R."/>
            <person name="Podile A.R."/>
        </authorList>
    </citation>
    <scope>NUCLEOTIDE SEQUENCE [LARGE SCALE GENOMIC DNA]</scope>
    <source>
        <strain evidence="5 6">MPMI6</strain>
    </source>
</reference>
<evidence type="ECO:0000256" key="1">
    <source>
        <dbReference type="ARBA" id="ARBA00022679"/>
    </source>
</evidence>
<feature type="region of interest" description="Disordered" evidence="3">
    <location>
        <begin position="186"/>
        <end position="225"/>
    </location>
</feature>
<keyword evidence="1" id="KW-0808">Transferase</keyword>
<dbReference type="Proteomes" id="UP000823521">
    <property type="component" value="Unassembled WGS sequence"/>
</dbReference>
<evidence type="ECO:0000256" key="3">
    <source>
        <dbReference type="SAM" id="MobiDB-lite"/>
    </source>
</evidence>
<evidence type="ECO:0000256" key="2">
    <source>
        <dbReference type="ARBA" id="ARBA00023315"/>
    </source>
</evidence>
<dbReference type="InterPro" id="IPR016181">
    <property type="entry name" value="Acyl_CoA_acyltransferase"/>
</dbReference>
<dbReference type="InterPro" id="IPR050832">
    <property type="entry name" value="Bact_Acetyltransf"/>
</dbReference>
<evidence type="ECO:0000259" key="4">
    <source>
        <dbReference type="PROSITE" id="PS51186"/>
    </source>
</evidence>
<keyword evidence="2" id="KW-0012">Acyltransferase</keyword>